<protein>
    <recommendedName>
        <fullName evidence="2">EF-hand domain-containing protein</fullName>
    </recommendedName>
</protein>
<evidence type="ECO:0000313" key="4">
    <source>
        <dbReference type="Proteomes" id="UP001200034"/>
    </source>
</evidence>
<gene>
    <name evidence="3" type="ORF">KR093_007185</name>
</gene>
<feature type="non-terminal residue" evidence="3">
    <location>
        <position position="1"/>
    </location>
</feature>
<organism evidence="3 4">
    <name type="scientific">Drosophila rubida</name>
    <dbReference type="NCBI Taxonomy" id="30044"/>
    <lineage>
        <taxon>Eukaryota</taxon>
        <taxon>Metazoa</taxon>
        <taxon>Ecdysozoa</taxon>
        <taxon>Arthropoda</taxon>
        <taxon>Hexapoda</taxon>
        <taxon>Insecta</taxon>
        <taxon>Pterygota</taxon>
        <taxon>Neoptera</taxon>
        <taxon>Endopterygota</taxon>
        <taxon>Diptera</taxon>
        <taxon>Brachycera</taxon>
        <taxon>Muscomorpha</taxon>
        <taxon>Ephydroidea</taxon>
        <taxon>Drosophilidae</taxon>
        <taxon>Drosophila</taxon>
    </lineage>
</organism>
<feature type="region of interest" description="Disordered" evidence="1">
    <location>
        <begin position="235"/>
        <end position="279"/>
    </location>
</feature>
<dbReference type="InterPro" id="IPR002048">
    <property type="entry name" value="EF_hand_dom"/>
</dbReference>
<dbReference type="InterPro" id="IPR009259">
    <property type="entry name" value="Roughex"/>
</dbReference>
<feature type="compositionally biased region" description="Basic and acidic residues" evidence="1">
    <location>
        <begin position="112"/>
        <end position="157"/>
    </location>
</feature>
<dbReference type="Pfam" id="PF06020">
    <property type="entry name" value="Roughex"/>
    <property type="match status" value="2"/>
</dbReference>
<evidence type="ECO:0000256" key="1">
    <source>
        <dbReference type="SAM" id="MobiDB-lite"/>
    </source>
</evidence>
<feature type="domain" description="EF-hand" evidence="2">
    <location>
        <begin position="177"/>
        <end position="212"/>
    </location>
</feature>
<dbReference type="GO" id="GO:0005509">
    <property type="term" value="F:calcium ion binding"/>
    <property type="evidence" value="ECO:0007669"/>
    <property type="project" value="InterPro"/>
</dbReference>
<dbReference type="Proteomes" id="UP001200034">
    <property type="component" value="Unassembled WGS sequence"/>
</dbReference>
<evidence type="ECO:0000259" key="2">
    <source>
        <dbReference type="PROSITE" id="PS50222"/>
    </source>
</evidence>
<accession>A0AAD4KC17</accession>
<keyword evidence="4" id="KW-1185">Reference proteome</keyword>
<proteinExistence type="predicted"/>
<dbReference type="PROSITE" id="PS50222">
    <property type="entry name" value="EF_HAND_2"/>
    <property type="match status" value="1"/>
</dbReference>
<comment type="caution">
    <text evidence="3">The sequence shown here is derived from an EMBL/GenBank/DDBJ whole genome shotgun (WGS) entry which is preliminary data.</text>
</comment>
<dbReference type="AlphaFoldDB" id="A0AAD4KC17"/>
<sequence length="325" mass="37276">ISQPTYFDFVATPSAIMHQYLECINDGDVKRTVTEDCILNLFARTVQGDVAVASYLRTQLSGRYKHTDFEMPSCCEPAHQEVLKTRYTRRFENHWKRKMTPIDDADVVAKPASDEDGNKDKDEYKDKAGNEDEAEDKDKEEERHEDKDGVKKKEGAKQEQVTPPRPTEVTSKLQYIESLGVLKSLYHNTDMDGDGGLDFGEYCQVRLVLGFRRASAPQLCLIIYEKLRPRSSRLPIGVSRPHSQRNVHTDDEGETPPRLNVRRTLFGPGDDDPDALDTSPLIDVELSRKKLRSLNRKRQHAIDLQQQQQQKATKYKTTVFNSMRF</sequence>
<reference evidence="3" key="1">
    <citation type="journal article" date="2021" name="Mol. Ecol. Resour.">
        <title>Phylogenomic analyses of the genus Drosophila reveals genomic signals of climate adaptation.</title>
        <authorList>
            <person name="Li F."/>
            <person name="Rane R.V."/>
            <person name="Luria V."/>
            <person name="Xiong Z."/>
            <person name="Chen J."/>
            <person name="Li Z."/>
            <person name="Catullo R.A."/>
            <person name="Griffin P.C."/>
            <person name="Schiffer M."/>
            <person name="Pearce S."/>
            <person name="Lee S.F."/>
            <person name="McElroy K."/>
            <person name="Stocker A."/>
            <person name="Shirriffs J."/>
            <person name="Cockerell F."/>
            <person name="Coppin C."/>
            <person name="Sgro C.M."/>
            <person name="Karger A."/>
            <person name="Cain J.W."/>
            <person name="Weber J.A."/>
            <person name="Santpere G."/>
            <person name="Kirschner M.W."/>
            <person name="Hoffmann A.A."/>
            <person name="Oakeshott J.G."/>
            <person name="Zhang G."/>
        </authorList>
    </citation>
    <scope>NUCLEOTIDE SEQUENCE</scope>
    <source>
        <strain evidence="3">BGI-SZ-2011g</strain>
    </source>
</reference>
<evidence type="ECO:0000313" key="3">
    <source>
        <dbReference type="EMBL" id="KAH8387458.1"/>
    </source>
</evidence>
<dbReference type="EMBL" id="JAJJHW010000095">
    <property type="protein sequence ID" value="KAH8387458.1"/>
    <property type="molecule type" value="Genomic_DNA"/>
</dbReference>
<name>A0AAD4KC17_9MUSC</name>
<feature type="region of interest" description="Disordered" evidence="1">
    <location>
        <begin position="106"/>
        <end position="171"/>
    </location>
</feature>